<sequence>MATVKEVHLKNNTIVLSFDFEKMSDLLKVELRLKDVDRFVVPAYRDVFEIDVVHIKENTYEFTMDLDQVMNNFEMYNPNNQFVYFYVRADNEYVDLKVDETVQAELRRIGTIKNNKLATINLLRRKNGTLGLKVNKVGVKGTLDLLRFNEREVVLDVSAIITKTNEQLDLSKLSLKKRSFKDTPTVYSECMSLENKGKSTFSLEFEKLSEFSFEDEVTILDFIIEVQDQAIILGADIKKKDEQILKTFELMDLKFKFYWTKSHGLSIRVERIQLSASVTSISHNEDKSSVQLVFDQSSFRKISDLRCFVYRKNIVNNDSDIFPYKEIKLANTRSTDNNLMIELNFMEIFKGIDLVEQQNYSLYLVENFSLYNITYTEVIERKTKINGLNVNMTINSDGTSIVIAEEKPEVLNLGILGTCFTRSAFNSRENYYNPDYKQYFNVAYTHFWPSLLSLSSQPIEFKKDDYKDVKEKDLNQVIREYEKNTFTDLKNANIDYLLVDFFVDAVHGARKLSDGRYLGQNGFIHKTSHYHHWILKNTDQFDYRHPDFWNEWRDSCDAFIKELSQTVDLKRVVLIWGGLTKHYYDSDRQTMSFIKEGKFTNTQINLYNNIWERMNKYFITKAPSVKILDLRKYNYLADVDHTVSFGPHHYESNYYKSFIGELSKLIVNS</sequence>
<name>A0ABS7UL73_9BACI</name>
<organism evidence="1 2">
    <name type="scientific">Metabacillus rhizolycopersici</name>
    <dbReference type="NCBI Taxonomy" id="2875709"/>
    <lineage>
        <taxon>Bacteria</taxon>
        <taxon>Bacillati</taxon>
        <taxon>Bacillota</taxon>
        <taxon>Bacilli</taxon>
        <taxon>Bacillales</taxon>
        <taxon>Bacillaceae</taxon>
        <taxon>Metabacillus</taxon>
    </lineage>
</organism>
<gene>
    <name evidence="1" type="ORF">K9V48_02170</name>
</gene>
<keyword evidence="2" id="KW-1185">Reference proteome</keyword>
<dbReference type="Pfam" id="PF19786">
    <property type="entry name" value="DUF6270"/>
    <property type="match status" value="1"/>
</dbReference>
<dbReference type="InterPro" id="IPR046237">
    <property type="entry name" value="DUF6270"/>
</dbReference>
<comment type="caution">
    <text evidence="1">The sequence shown here is derived from an EMBL/GenBank/DDBJ whole genome shotgun (WGS) entry which is preliminary data.</text>
</comment>
<dbReference type="RefSeq" id="WP_224136502.1">
    <property type="nucleotide sequence ID" value="NZ_JAIQUM010000003.1"/>
</dbReference>
<dbReference type="Proteomes" id="UP001165287">
    <property type="component" value="Unassembled WGS sequence"/>
</dbReference>
<protein>
    <submittedName>
        <fullName evidence="1">DUF6270 domain-containing protein</fullName>
    </submittedName>
</protein>
<evidence type="ECO:0000313" key="2">
    <source>
        <dbReference type="Proteomes" id="UP001165287"/>
    </source>
</evidence>
<dbReference type="EMBL" id="JAIQUM010000003">
    <property type="protein sequence ID" value="MBZ5749071.1"/>
    <property type="molecule type" value="Genomic_DNA"/>
</dbReference>
<reference evidence="1" key="1">
    <citation type="submission" date="2024-05" db="EMBL/GenBank/DDBJ databases">
        <title>Metabacillus sp. nov., isolated from the rhizosphere soil of tomato plants.</title>
        <authorList>
            <person name="Ma R."/>
        </authorList>
    </citation>
    <scope>NUCLEOTIDE SEQUENCE</scope>
    <source>
        <strain evidence="1">DBTR6</strain>
    </source>
</reference>
<evidence type="ECO:0000313" key="1">
    <source>
        <dbReference type="EMBL" id="MBZ5749071.1"/>
    </source>
</evidence>
<proteinExistence type="predicted"/>
<accession>A0ABS7UL73</accession>